<dbReference type="Pfam" id="PF00551">
    <property type="entry name" value="Formyl_trans_N"/>
    <property type="match status" value="1"/>
</dbReference>
<evidence type="ECO:0000256" key="4">
    <source>
        <dbReference type="ARBA" id="ARBA00038440"/>
    </source>
</evidence>
<proteinExistence type="inferred from homology"/>
<protein>
    <recommendedName>
        <fullName evidence="6">Phosphoribosylglycinamide formyltransferase</fullName>
        <ecNumber evidence="6">2.1.2.2</ecNumber>
    </recommendedName>
    <alternativeName>
        <fullName evidence="6">5'-phosphoribosylglycinamide transformylase</fullName>
    </alternativeName>
    <alternativeName>
        <fullName evidence="6">GAR transformylase</fullName>
        <shortName evidence="6">GART</shortName>
    </alternativeName>
</protein>
<evidence type="ECO:0000313" key="10">
    <source>
        <dbReference type="Proteomes" id="UP000321798"/>
    </source>
</evidence>
<feature type="region of interest" description="Disordered" evidence="7">
    <location>
        <begin position="1"/>
        <end position="26"/>
    </location>
</feature>
<dbReference type="HAMAP" id="MF_01930">
    <property type="entry name" value="PurN"/>
    <property type="match status" value="1"/>
</dbReference>
<dbReference type="UniPathway" id="UPA00074">
    <property type="reaction ID" value="UER00126"/>
</dbReference>
<evidence type="ECO:0000256" key="2">
    <source>
        <dbReference type="ARBA" id="ARBA00022679"/>
    </source>
</evidence>
<dbReference type="EMBL" id="BKAL01000001">
    <property type="protein sequence ID" value="GEP67613.1"/>
    <property type="molecule type" value="Genomic_DNA"/>
</dbReference>
<feature type="binding site" evidence="6">
    <location>
        <begin position="42"/>
        <end position="44"/>
    </location>
    <ligand>
        <name>N(1)-(5-phospho-beta-D-ribosyl)glycinamide</name>
        <dbReference type="ChEBI" id="CHEBI:143788"/>
    </ligand>
</feature>
<comment type="function">
    <text evidence="6">Catalyzes the transfer of a formyl group from 10-formyltetrahydrofolate to 5-phospho-ribosyl-glycinamide (GAR), producing 5-phospho-ribosyl-N-formylglycinamide (FGAR) and tetrahydrofolate.</text>
</comment>
<feature type="site" description="Raises pKa of active site His" evidence="6">
    <location>
        <position position="175"/>
    </location>
</feature>
<accession>A0A512P8T3</accession>
<feature type="domain" description="Formyl transferase N-terminal" evidence="8">
    <location>
        <begin position="33"/>
        <end position="210"/>
    </location>
</feature>
<feature type="binding site" evidence="6">
    <location>
        <begin position="120"/>
        <end position="123"/>
    </location>
    <ligand>
        <name>(6R)-10-formyltetrahydrofolate</name>
        <dbReference type="ChEBI" id="CHEBI:195366"/>
    </ligand>
</feature>
<dbReference type="AlphaFoldDB" id="A0A512P8T3"/>
<dbReference type="InterPro" id="IPR001555">
    <property type="entry name" value="GART_AS"/>
</dbReference>
<evidence type="ECO:0000256" key="7">
    <source>
        <dbReference type="SAM" id="MobiDB-lite"/>
    </source>
</evidence>
<dbReference type="EC" id="2.1.2.2" evidence="6"/>
<dbReference type="Proteomes" id="UP000321798">
    <property type="component" value="Unassembled WGS sequence"/>
</dbReference>
<evidence type="ECO:0000256" key="6">
    <source>
        <dbReference type="HAMAP-Rule" id="MF_01930"/>
    </source>
</evidence>
<comment type="similarity">
    <text evidence="4 6">Belongs to the GART family.</text>
</comment>
<dbReference type="PANTHER" id="PTHR43369">
    <property type="entry name" value="PHOSPHORIBOSYLGLYCINAMIDE FORMYLTRANSFERASE"/>
    <property type="match status" value="1"/>
</dbReference>
<dbReference type="GO" id="GO:0006189">
    <property type="term" value="P:'de novo' IMP biosynthetic process"/>
    <property type="evidence" value="ECO:0007669"/>
    <property type="project" value="UniProtKB-UniRule"/>
</dbReference>
<dbReference type="InterPro" id="IPR002376">
    <property type="entry name" value="Formyl_transf_N"/>
</dbReference>
<keyword evidence="10" id="KW-1185">Reference proteome</keyword>
<evidence type="ECO:0000259" key="8">
    <source>
        <dbReference type="Pfam" id="PF00551"/>
    </source>
</evidence>
<dbReference type="InterPro" id="IPR036477">
    <property type="entry name" value="Formyl_transf_N_sf"/>
</dbReference>
<dbReference type="CDD" id="cd08645">
    <property type="entry name" value="FMT_core_GART"/>
    <property type="match status" value="1"/>
</dbReference>
<comment type="catalytic activity">
    <reaction evidence="5 6">
        <text>N(1)-(5-phospho-beta-D-ribosyl)glycinamide + (6R)-10-formyltetrahydrofolate = N(2)-formyl-N(1)-(5-phospho-beta-D-ribosyl)glycinamide + (6S)-5,6,7,8-tetrahydrofolate + H(+)</text>
        <dbReference type="Rhea" id="RHEA:15053"/>
        <dbReference type="ChEBI" id="CHEBI:15378"/>
        <dbReference type="ChEBI" id="CHEBI:57453"/>
        <dbReference type="ChEBI" id="CHEBI:143788"/>
        <dbReference type="ChEBI" id="CHEBI:147286"/>
        <dbReference type="ChEBI" id="CHEBI:195366"/>
        <dbReference type="EC" id="2.1.2.2"/>
    </reaction>
</comment>
<dbReference type="InterPro" id="IPR004607">
    <property type="entry name" value="GART"/>
</dbReference>
<dbReference type="NCBIfam" id="TIGR00639">
    <property type="entry name" value="PurN"/>
    <property type="match status" value="1"/>
</dbReference>
<name>A0A512P8T3_9CELL</name>
<reference evidence="9 10" key="1">
    <citation type="submission" date="2019-07" db="EMBL/GenBank/DDBJ databases">
        <title>Whole genome shotgun sequence of Cellulomonas soli NBRC 109434.</title>
        <authorList>
            <person name="Hosoyama A."/>
            <person name="Uohara A."/>
            <person name="Ohji S."/>
            <person name="Ichikawa N."/>
        </authorList>
    </citation>
    <scope>NUCLEOTIDE SEQUENCE [LARGE SCALE GENOMIC DNA]</scope>
    <source>
        <strain evidence="9 10">NBRC 109434</strain>
    </source>
</reference>
<feature type="binding site" evidence="6">
    <location>
        <position position="137"/>
    </location>
    <ligand>
        <name>(6R)-10-formyltetrahydrofolate</name>
        <dbReference type="ChEBI" id="CHEBI:195366"/>
    </ligand>
</feature>
<feature type="active site" description="Proton donor" evidence="6">
    <location>
        <position position="139"/>
    </location>
</feature>
<dbReference type="GO" id="GO:0004644">
    <property type="term" value="F:phosphoribosylglycinamide formyltransferase activity"/>
    <property type="evidence" value="ECO:0007669"/>
    <property type="project" value="UniProtKB-UniRule"/>
</dbReference>
<evidence type="ECO:0000256" key="5">
    <source>
        <dbReference type="ARBA" id="ARBA00047664"/>
    </source>
</evidence>
<dbReference type="SUPFAM" id="SSF53328">
    <property type="entry name" value="Formyltransferase"/>
    <property type="match status" value="1"/>
</dbReference>
<feature type="compositionally biased region" description="Low complexity" evidence="7">
    <location>
        <begin position="1"/>
        <end position="20"/>
    </location>
</feature>
<dbReference type="GO" id="GO:0005829">
    <property type="term" value="C:cytosol"/>
    <property type="evidence" value="ECO:0007669"/>
    <property type="project" value="TreeGrafter"/>
</dbReference>
<sequence length="233" mass="23483">MTSQPTRPAAAGTAAGAADGPVPPAAPTRTSGRVVVLVSGAGTNLAALLDVHDDATWGGRVVGVVSDRSGAGGLSLARAAGVPTAVVAPADFADRPAWDAALAEAIAVFRPDVVVSAGFMRILGAPVLQRFADRVVNTHPALLPAFPGAHGVRDALAYGARVTGCTVHVVDAGVDTGPIVAQAAVAVLDGDDEETLHERIKVVERALLVEWVGRIARGGLRVDGRRVVVPAGG</sequence>
<evidence type="ECO:0000256" key="1">
    <source>
        <dbReference type="ARBA" id="ARBA00005054"/>
    </source>
</evidence>
<keyword evidence="2 6" id="KW-0808">Transferase</keyword>
<comment type="caution">
    <text evidence="9">The sequence shown here is derived from an EMBL/GenBank/DDBJ whole genome shotgun (WGS) entry which is preliminary data.</text>
</comment>
<dbReference type="PANTHER" id="PTHR43369:SF2">
    <property type="entry name" value="PHOSPHORIBOSYLGLYCINAMIDE FORMYLTRANSFERASE"/>
    <property type="match status" value="1"/>
</dbReference>
<feature type="binding site" evidence="6">
    <location>
        <position position="95"/>
    </location>
    <ligand>
        <name>(6R)-10-formyltetrahydrofolate</name>
        <dbReference type="ChEBI" id="CHEBI:195366"/>
    </ligand>
</feature>
<evidence type="ECO:0000313" key="9">
    <source>
        <dbReference type="EMBL" id="GEP67613.1"/>
    </source>
</evidence>
<comment type="pathway">
    <text evidence="1 6">Purine metabolism; IMP biosynthesis via de novo pathway; N(2)-formyl-N(1)-(5-phospho-D-ribosyl)glycinamide from N(1)-(5-phospho-D-ribosyl)glycinamide (10-formyl THF route): step 1/1.</text>
</comment>
<organism evidence="9 10">
    <name type="scientific">Cellulomonas soli</name>
    <dbReference type="NCBI Taxonomy" id="931535"/>
    <lineage>
        <taxon>Bacteria</taxon>
        <taxon>Bacillati</taxon>
        <taxon>Actinomycetota</taxon>
        <taxon>Actinomycetes</taxon>
        <taxon>Micrococcales</taxon>
        <taxon>Cellulomonadaceae</taxon>
        <taxon>Cellulomonas</taxon>
    </lineage>
</organism>
<gene>
    <name evidence="6 9" type="primary">purN</name>
    <name evidence="9" type="ORF">CSO01_03280</name>
</gene>
<evidence type="ECO:0000256" key="3">
    <source>
        <dbReference type="ARBA" id="ARBA00022755"/>
    </source>
</evidence>
<dbReference type="FunFam" id="3.40.50.170:FF:000008">
    <property type="entry name" value="Phosphoribosylglycinamide formyltransferase"/>
    <property type="match status" value="1"/>
</dbReference>
<dbReference type="Gene3D" id="3.40.50.170">
    <property type="entry name" value="Formyl transferase, N-terminal domain"/>
    <property type="match status" value="1"/>
</dbReference>
<keyword evidence="3 6" id="KW-0658">Purine biosynthesis</keyword>
<dbReference type="PROSITE" id="PS00373">
    <property type="entry name" value="GART"/>
    <property type="match status" value="1"/>
</dbReference>